<dbReference type="STRING" id="104421.E2AR72"/>
<gene>
    <name evidence="3" type="ORF">EAG_11893</name>
</gene>
<keyword evidence="1" id="KW-0175">Coiled coil</keyword>
<organism evidence="4">
    <name type="scientific">Camponotus floridanus</name>
    <name type="common">Florida carpenter ant</name>
    <dbReference type="NCBI Taxonomy" id="104421"/>
    <lineage>
        <taxon>Eukaryota</taxon>
        <taxon>Metazoa</taxon>
        <taxon>Ecdysozoa</taxon>
        <taxon>Arthropoda</taxon>
        <taxon>Hexapoda</taxon>
        <taxon>Insecta</taxon>
        <taxon>Pterygota</taxon>
        <taxon>Neoptera</taxon>
        <taxon>Endopterygota</taxon>
        <taxon>Hymenoptera</taxon>
        <taxon>Apocrita</taxon>
        <taxon>Aculeata</taxon>
        <taxon>Formicoidea</taxon>
        <taxon>Formicidae</taxon>
        <taxon>Formicinae</taxon>
        <taxon>Camponotus</taxon>
    </lineage>
</organism>
<keyword evidence="4" id="KW-1185">Reference proteome</keyword>
<evidence type="ECO:0000313" key="3">
    <source>
        <dbReference type="EMBL" id="EFN64071.1"/>
    </source>
</evidence>
<feature type="region of interest" description="Disordered" evidence="2">
    <location>
        <begin position="1"/>
        <end position="97"/>
    </location>
</feature>
<feature type="compositionally biased region" description="Basic and acidic residues" evidence="2">
    <location>
        <begin position="40"/>
        <end position="63"/>
    </location>
</feature>
<dbReference type="Proteomes" id="UP000000311">
    <property type="component" value="Unassembled WGS sequence"/>
</dbReference>
<feature type="coiled-coil region" evidence="1">
    <location>
        <begin position="115"/>
        <end position="189"/>
    </location>
</feature>
<sequence length="328" mass="39247">MNKTGEGPERQKESKRKGRPTHAEHLGRQKANSFESIVDSFKRKREEKEDRIRTEKELLEKFQKTRAVSRSPPTKRIEKAAEGTQEEKSTENEEGLDMDKIDKLTEIILTIKNDTEEIKKENKIIKQEIQDLREEWKKKQEEWEKEKGIIENRLKETKEEQLEKKMTRMIQLEEEARKRKERRNNITLKGEDLSKEGSPKRTIEQMRHERQVEADVKDAYWIRREQRGGMLIAKLKSWQQKKEILSKKSKLKGKKLYIDNDLTKKERDVQKEIAEIVKLKRERGDRKIGYKKIMVNKRTFIWKKGEGLREFFQNRQSPANPVKRPSII</sequence>
<dbReference type="OMA" id="DAYWIRR"/>
<name>E2AR72_CAMFO</name>
<accession>E2AR72</accession>
<dbReference type="InParanoid" id="E2AR72"/>
<dbReference type="OrthoDB" id="7557803at2759"/>
<reference evidence="3 4" key="1">
    <citation type="journal article" date="2010" name="Science">
        <title>Genomic comparison of the ants Camponotus floridanus and Harpegnathos saltator.</title>
        <authorList>
            <person name="Bonasio R."/>
            <person name="Zhang G."/>
            <person name="Ye C."/>
            <person name="Mutti N.S."/>
            <person name="Fang X."/>
            <person name="Qin N."/>
            <person name="Donahue G."/>
            <person name="Yang P."/>
            <person name="Li Q."/>
            <person name="Li C."/>
            <person name="Zhang P."/>
            <person name="Huang Z."/>
            <person name="Berger S.L."/>
            <person name="Reinberg D."/>
            <person name="Wang J."/>
            <person name="Liebig J."/>
        </authorList>
    </citation>
    <scope>NUCLEOTIDE SEQUENCE [LARGE SCALE GENOMIC DNA]</scope>
    <source>
        <strain evidence="4">C129</strain>
    </source>
</reference>
<proteinExistence type="predicted"/>
<evidence type="ECO:0000256" key="2">
    <source>
        <dbReference type="SAM" id="MobiDB-lite"/>
    </source>
</evidence>
<dbReference type="AlphaFoldDB" id="E2AR72"/>
<evidence type="ECO:0000313" key="4">
    <source>
        <dbReference type="Proteomes" id="UP000000311"/>
    </source>
</evidence>
<feature type="compositionally biased region" description="Basic and acidic residues" evidence="2">
    <location>
        <begin position="1"/>
        <end position="12"/>
    </location>
</feature>
<evidence type="ECO:0000256" key="1">
    <source>
        <dbReference type="SAM" id="Coils"/>
    </source>
</evidence>
<protein>
    <submittedName>
        <fullName evidence="3">Uncharacterized protein</fullName>
    </submittedName>
</protein>
<feature type="compositionally biased region" description="Basic and acidic residues" evidence="2">
    <location>
        <begin position="75"/>
        <end position="97"/>
    </location>
</feature>
<dbReference type="EMBL" id="GL441896">
    <property type="protein sequence ID" value="EFN64071.1"/>
    <property type="molecule type" value="Genomic_DNA"/>
</dbReference>